<dbReference type="SUPFAM" id="SSF88946">
    <property type="entry name" value="Sigma2 domain of RNA polymerase sigma factors"/>
    <property type="match status" value="1"/>
</dbReference>
<feature type="domain" description="RNA polymerase sigma factor 70 region 4 type 2" evidence="6">
    <location>
        <begin position="113"/>
        <end position="163"/>
    </location>
</feature>
<dbReference type="Pfam" id="PF08281">
    <property type="entry name" value="Sigma70_r4_2"/>
    <property type="match status" value="1"/>
</dbReference>
<dbReference type="RefSeq" id="WP_011521352.1">
    <property type="nucleotide sequence ID" value="NC_008009.1"/>
</dbReference>
<dbReference type="GO" id="GO:0006352">
    <property type="term" value="P:DNA-templated transcription initiation"/>
    <property type="evidence" value="ECO:0007669"/>
    <property type="project" value="InterPro"/>
</dbReference>
<keyword evidence="3" id="KW-0731">Sigma factor</keyword>
<gene>
    <name evidence="7" type="ordered locus">Acid345_0545</name>
</gene>
<evidence type="ECO:0000259" key="5">
    <source>
        <dbReference type="Pfam" id="PF04542"/>
    </source>
</evidence>
<dbReference type="Proteomes" id="UP000002432">
    <property type="component" value="Chromosome"/>
</dbReference>
<evidence type="ECO:0000313" key="7">
    <source>
        <dbReference type="EMBL" id="ABF39550.1"/>
    </source>
</evidence>
<dbReference type="InterPro" id="IPR013249">
    <property type="entry name" value="RNA_pol_sigma70_r4_t2"/>
</dbReference>
<organism evidence="7 8">
    <name type="scientific">Koribacter versatilis (strain Ellin345)</name>
    <dbReference type="NCBI Taxonomy" id="204669"/>
    <lineage>
        <taxon>Bacteria</taxon>
        <taxon>Pseudomonadati</taxon>
        <taxon>Acidobacteriota</taxon>
        <taxon>Terriglobia</taxon>
        <taxon>Terriglobales</taxon>
        <taxon>Candidatus Korobacteraceae</taxon>
        <taxon>Candidatus Korobacter</taxon>
    </lineage>
</organism>
<dbReference type="InterPro" id="IPR014284">
    <property type="entry name" value="RNA_pol_sigma-70_dom"/>
</dbReference>
<sequence>MVLIARVRGGDQSSMAVIYDRYSPIVYAAALRILGDAAAAEDVLQEIFMQLWRNPAAFDASRGNLAAWLGVIARHRAIDVLRKRKPQTDFEDVVIASTYDLRKEAEQNAIVEKVRAALAEMFPEQRRCMEMAYFEGLTHSEIAAKTGEPLGTIKTRIRSALIQLRKKLGGAGESS</sequence>
<dbReference type="STRING" id="204669.Acid345_0545"/>
<evidence type="ECO:0000313" key="8">
    <source>
        <dbReference type="Proteomes" id="UP000002432"/>
    </source>
</evidence>
<dbReference type="SUPFAM" id="SSF88659">
    <property type="entry name" value="Sigma3 and sigma4 domains of RNA polymerase sigma factors"/>
    <property type="match status" value="1"/>
</dbReference>
<evidence type="ECO:0000256" key="1">
    <source>
        <dbReference type="ARBA" id="ARBA00010641"/>
    </source>
</evidence>
<dbReference type="CDD" id="cd06171">
    <property type="entry name" value="Sigma70_r4"/>
    <property type="match status" value="1"/>
</dbReference>
<evidence type="ECO:0000256" key="2">
    <source>
        <dbReference type="ARBA" id="ARBA00023015"/>
    </source>
</evidence>
<dbReference type="InterPro" id="IPR013325">
    <property type="entry name" value="RNA_pol_sigma_r2"/>
</dbReference>
<dbReference type="Pfam" id="PF04542">
    <property type="entry name" value="Sigma70_r2"/>
    <property type="match status" value="1"/>
</dbReference>
<evidence type="ECO:0000256" key="4">
    <source>
        <dbReference type="ARBA" id="ARBA00023163"/>
    </source>
</evidence>
<dbReference type="GO" id="GO:0016987">
    <property type="term" value="F:sigma factor activity"/>
    <property type="evidence" value="ECO:0007669"/>
    <property type="project" value="UniProtKB-KW"/>
</dbReference>
<proteinExistence type="inferred from homology"/>
<dbReference type="PANTHER" id="PTHR43133">
    <property type="entry name" value="RNA POLYMERASE ECF-TYPE SIGMA FACTO"/>
    <property type="match status" value="1"/>
</dbReference>
<keyword evidence="8" id="KW-1185">Reference proteome</keyword>
<evidence type="ECO:0000259" key="6">
    <source>
        <dbReference type="Pfam" id="PF08281"/>
    </source>
</evidence>
<dbReference type="InterPro" id="IPR036388">
    <property type="entry name" value="WH-like_DNA-bd_sf"/>
</dbReference>
<name>Q1IUA0_KORVE</name>
<dbReference type="Gene3D" id="1.10.1740.10">
    <property type="match status" value="1"/>
</dbReference>
<keyword evidence="2" id="KW-0805">Transcription regulation</keyword>
<dbReference type="EnsemblBacteria" id="ABF39550">
    <property type="protein sequence ID" value="ABF39550"/>
    <property type="gene ID" value="Acid345_0545"/>
</dbReference>
<reference evidence="7 8" key="1">
    <citation type="journal article" date="2009" name="Appl. Environ. Microbiol.">
        <title>Three genomes from the phylum Acidobacteria provide insight into the lifestyles of these microorganisms in soils.</title>
        <authorList>
            <person name="Ward N.L."/>
            <person name="Challacombe J.F."/>
            <person name="Janssen P.H."/>
            <person name="Henrissat B."/>
            <person name="Coutinho P.M."/>
            <person name="Wu M."/>
            <person name="Xie G."/>
            <person name="Haft D.H."/>
            <person name="Sait M."/>
            <person name="Badger J."/>
            <person name="Barabote R.D."/>
            <person name="Bradley B."/>
            <person name="Brettin T.S."/>
            <person name="Brinkac L.M."/>
            <person name="Bruce D."/>
            <person name="Creasy T."/>
            <person name="Daugherty S.C."/>
            <person name="Davidsen T.M."/>
            <person name="DeBoy R.T."/>
            <person name="Detter J.C."/>
            <person name="Dodson R.J."/>
            <person name="Durkin A.S."/>
            <person name="Ganapathy A."/>
            <person name="Gwinn-Giglio M."/>
            <person name="Han C.S."/>
            <person name="Khouri H."/>
            <person name="Kiss H."/>
            <person name="Kothari S.P."/>
            <person name="Madupu R."/>
            <person name="Nelson K.E."/>
            <person name="Nelson W.C."/>
            <person name="Paulsen I."/>
            <person name="Penn K."/>
            <person name="Ren Q."/>
            <person name="Rosovitz M.J."/>
            <person name="Selengut J.D."/>
            <person name="Shrivastava S."/>
            <person name="Sullivan S.A."/>
            <person name="Tapia R."/>
            <person name="Thompson L.S."/>
            <person name="Watkins K.L."/>
            <person name="Yang Q."/>
            <person name="Yu C."/>
            <person name="Zafar N."/>
            <person name="Zhou L."/>
            <person name="Kuske C.R."/>
        </authorList>
    </citation>
    <scope>NUCLEOTIDE SEQUENCE [LARGE SCALE GENOMIC DNA]</scope>
    <source>
        <strain evidence="7 8">Ellin345</strain>
    </source>
</reference>
<dbReference type="InterPro" id="IPR007627">
    <property type="entry name" value="RNA_pol_sigma70_r2"/>
</dbReference>
<dbReference type="GO" id="GO:0003677">
    <property type="term" value="F:DNA binding"/>
    <property type="evidence" value="ECO:0007669"/>
    <property type="project" value="InterPro"/>
</dbReference>
<dbReference type="AlphaFoldDB" id="Q1IUA0"/>
<protein>
    <submittedName>
        <fullName evidence="7">Sigma-24, ECF subfamily</fullName>
    </submittedName>
</protein>
<dbReference type="NCBIfam" id="TIGR02937">
    <property type="entry name" value="sigma70-ECF"/>
    <property type="match status" value="1"/>
</dbReference>
<dbReference type="EMBL" id="CP000360">
    <property type="protein sequence ID" value="ABF39550.1"/>
    <property type="molecule type" value="Genomic_DNA"/>
</dbReference>
<accession>Q1IUA0</accession>
<dbReference type="HOGENOM" id="CLU_047691_9_3_0"/>
<dbReference type="InterPro" id="IPR039425">
    <property type="entry name" value="RNA_pol_sigma-70-like"/>
</dbReference>
<dbReference type="Gene3D" id="1.10.10.10">
    <property type="entry name" value="Winged helix-like DNA-binding domain superfamily/Winged helix DNA-binding domain"/>
    <property type="match status" value="1"/>
</dbReference>
<dbReference type="PANTHER" id="PTHR43133:SF62">
    <property type="entry name" value="RNA POLYMERASE SIGMA FACTOR SIGZ"/>
    <property type="match status" value="1"/>
</dbReference>
<keyword evidence="4" id="KW-0804">Transcription</keyword>
<dbReference type="KEGG" id="aba:Acid345_0545"/>
<comment type="similarity">
    <text evidence="1">Belongs to the sigma-70 factor family. ECF subfamily.</text>
</comment>
<dbReference type="InterPro" id="IPR013324">
    <property type="entry name" value="RNA_pol_sigma_r3/r4-like"/>
</dbReference>
<feature type="domain" description="RNA polymerase sigma-70 region 2" evidence="5">
    <location>
        <begin position="18"/>
        <end position="85"/>
    </location>
</feature>
<dbReference type="eggNOG" id="COG1595">
    <property type="taxonomic scope" value="Bacteria"/>
</dbReference>
<evidence type="ECO:0000256" key="3">
    <source>
        <dbReference type="ARBA" id="ARBA00023082"/>
    </source>
</evidence>